<evidence type="ECO:0000256" key="2">
    <source>
        <dbReference type="ARBA" id="ARBA00022670"/>
    </source>
</evidence>
<dbReference type="PANTHER" id="PTHR43806">
    <property type="entry name" value="PEPTIDASE S8"/>
    <property type="match status" value="1"/>
</dbReference>
<feature type="chain" id="PRO_5039047197" evidence="7">
    <location>
        <begin position="26"/>
        <end position="623"/>
    </location>
</feature>
<dbReference type="GO" id="GO:0006508">
    <property type="term" value="P:proteolysis"/>
    <property type="evidence" value="ECO:0007669"/>
    <property type="project" value="UniProtKB-KW"/>
</dbReference>
<dbReference type="InterPro" id="IPR023828">
    <property type="entry name" value="Peptidase_S8_Ser-AS"/>
</dbReference>
<dbReference type="GO" id="GO:0004252">
    <property type="term" value="F:serine-type endopeptidase activity"/>
    <property type="evidence" value="ECO:0007669"/>
    <property type="project" value="UniProtKB-UniRule"/>
</dbReference>
<evidence type="ECO:0000256" key="1">
    <source>
        <dbReference type="ARBA" id="ARBA00011073"/>
    </source>
</evidence>
<dbReference type="PANTHER" id="PTHR43806:SF11">
    <property type="entry name" value="CEREVISIN-RELATED"/>
    <property type="match status" value="1"/>
</dbReference>
<dbReference type="PROSITE" id="PS00138">
    <property type="entry name" value="SUBTILASE_SER"/>
    <property type="match status" value="1"/>
</dbReference>
<dbReference type="OrthoDB" id="9798386at2"/>
<dbReference type="SUPFAM" id="SSF52743">
    <property type="entry name" value="Subtilisin-like"/>
    <property type="match status" value="1"/>
</dbReference>
<evidence type="ECO:0000313" key="10">
    <source>
        <dbReference type="Proteomes" id="UP000241639"/>
    </source>
</evidence>
<feature type="active site" description="Charge relay system" evidence="5 6">
    <location>
        <position position="418"/>
    </location>
</feature>
<dbReference type="InterPro" id="IPR036852">
    <property type="entry name" value="Peptidase_S8/S53_dom_sf"/>
</dbReference>
<keyword evidence="2 6" id="KW-0645">Protease</keyword>
<protein>
    <submittedName>
        <fullName evidence="9">Subtilisin family serine protease</fullName>
    </submittedName>
</protein>
<dbReference type="InterPro" id="IPR000209">
    <property type="entry name" value="Peptidase_S8/S53_dom"/>
</dbReference>
<keyword evidence="4 6" id="KW-0720">Serine protease</keyword>
<dbReference type="Pfam" id="PF00082">
    <property type="entry name" value="Peptidase_S8"/>
    <property type="match status" value="1"/>
</dbReference>
<dbReference type="PRINTS" id="PR00723">
    <property type="entry name" value="SUBTILISIN"/>
</dbReference>
<feature type="domain" description="Peptidase S8/S53" evidence="8">
    <location>
        <begin position="137"/>
        <end position="456"/>
    </location>
</feature>
<evidence type="ECO:0000313" key="9">
    <source>
        <dbReference type="EMBL" id="PTM59920.1"/>
    </source>
</evidence>
<evidence type="ECO:0000259" key="8">
    <source>
        <dbReference type="Pfam" id="PF00082"/>
    </source>
</evidence>
<accession>A0A2T4ZDF7</accession>
<dbReference type="InterPro" id="IPR015500">
    <property type="entry name" value="Peptidase_S8_subtilisin-rel"/>
</dbReference>
<evidence type="ECO:0000256" key="7">
    <source>
        <dbReference type="SAM" id="SignalP"/>
    </source>
</evidence>
<dbReference type="InterPro" id="IPR050131">
    <property type="entry name" value="Peptidase_S8_subtilisin-like"/>
</dbReference>
<feature type="active site" description="Charge relay system" evidence="5 6">
    <location>
        <position position="208"/>
    </location>
</feature>
<dbReference type="RefSeq" id="WP_107727304.1">
    <property type="nucleotide sequence ID" value="NZ_PZZP01000001.1"/>
</dbReference>
<gene>
    <name evidence="9" type="ORF">C8J48_2557</name>
</gene>
<dbReference type="AlphaFoldDB" id="A0A2T4ZDF7"/>
<evidence type="ECO:0000256" key="5">
    <source>
        <dbReference type="PIRSR" id="PIRSR615500-1"/>
    </source>
</evidence>
<evidence type="ECO:0000256" key="4">
    <source>
        <dbReference type="ARBA" id="ARBA00022825"/>
    </source>
</evidence>
<reference evidence="9 10" key="1">
    <citation type="submission" date="2018-04" db="EMBL/GenBank/DDBJ databases">
        <title>Genomic Encyclopedia of Archaeal and Bacterial Type Strains, Phase II (KMG-II): from individual species to whole genera.</title>
        <authorList>
            <person name="Goeker M."/>
        </authorList>
    </citation>
    <scope>NUCLEOTIDE SEQUENCE [LARGE SCALE GENOMIC DNA]</scope>
    <source>
        <strain evidence="9 10">DSM 45169</strain>
    </source>
</reference>
<keyword evidence="7" id="KW-0732">Signal</keyword>
<dbReference type="Proteomes" id="UP000241639">
    <property type="component" value="Unassembled WGS sequence"/>
</dbReference>
<organism evidence="9 10">
    <name type="scientific">Desmospora activa DSM 45169</name>
    <dbReference type="NCBI Taxonomy" id="1121389"/>
    <lineage>
        <taxon>Bacteria</taxon>
        <taxon>Bacillati</taxon>
        <taxon>Bacillota</taxon>
        <taxon>Bacilli</taxon>
        <taxon>Bacillales</taxon>
        <taxon>Thermoactinomycetaceae</taxon>
        <taxon>Desmospora</taxon>
    </lineage>
</organism>
<feature type="signal peptide" evidence="7">
    <location>
        <begin position="1"/>
        <end position="25"/>
    </location>
</feature>
<keyword evidence="10" id="KW-1185">Reference proteome</keyword>
<comment type="similarity">
    <text evidence="1 6">Belongs to the peptidase S8 family.</text>
</comment>
<proteinExistence type="inferred from homology"/>
<keyword evidence="3 6" id="KW-0378">Hydrolase</keyword>
<evidence type="ECO:0000256" key="6">
    <source>
        <dbReference type="PROSITE-ProRule" id="PRU01240"/>
    </source>
</evidence>
<dbReference type="Gene3D" id="3.40.50.200">
    <property type="entry name" value="Peptidase S8/S53 domain"/>
    <property type="match status" value="1"/>
</dbReference>
<evidence type="ECO:0000256" key="3">
    <source>
        <dbReference type="ARBA" id="ARBA00022801"/>
    </source>
</evidence>
<name>A0A2T4ZDF7_9BACL</name>
<dbReference type="PROSITE" id="PS51892">
    <property type="entry name" value="SUBTILASE"/>
    <property type="match status" value="1"/>
</dbReference>
<dbReference type="EMBL" id="PZZP01000001">
    <property type="protein sequence ID" value="PTM59920.1"/>
    <property type="molecule type" value="Genomic_DNA"/>
</dbReference>
<sequence length="623" mass="68111">MTDRLKRALVFLVALALAVSPGVFTMDARAAAGLDTTKLDSAFSTQLKQDKGKYYDVIVVFKQKKDVKQLDSFNRDYKTFRVLPMARMLLNKQEIEEVTRWDHVRFVEPNRKLQLFNAEGREMTRSEQVQQELGYDGSDIEVAVIDTGADGLHPDLSNLKYNWQVFGTLGLAGDSYISSTPDGIDLETPLLDAHAKTGVSINTDEYGHGTHVIGTVAGTGEASDGRYRGMAPKATIHSYSSSAGIFLIFTLESYDHILYQNQQGKADIRIINNSWGSSGCEFNPFNTTNVATRMAYEQGILSVFAYGNDGPDPDTCNPYTTAPYVLSVAATEKDYKLAGFSSRGLAEQNHDREAALNNLDAFLDASEEEQASWDYEQKPLGIYRPGVAAPGSGIVSAQNPLHPMTTSGSLYGAASGTSMASPHVAGVMTLVADAYKKTHGKHIQPLDLVRLAEVTANKEVMFGYQAFEAGAGFVDAYASVQSAVANDIPTAVTDDDLVSYEPPTNVKVKTQPYSGTVLANSWQTGIGYEVHGIQVKEGALRIYAEVEWANELENVYISLYAPGLDVETDEPTVSSAGLLDTGNKRYVEYPFPEAGEWQVRIDGRTNTITDYTGKFEIHTAEEE</sequence>
<comment type="caution">
    <text evidence="9">The sequence shown here is derived from an EMBL/GenBank/DDBJ whole genome shotgun (WGS) entry which is preliminary data.</text>
</comment>
<feature type="active site" description="Charge relay system" evidence="5 6">
    <location>
        <position position="146"/>
    </location>
</feature>